<dbReference type="EMBL" id="NMUH01000578">
    <property type="protein sequence ID" value="MQL81637.1"/>
    <property type="molecule type" value="Genomic_DNA"/>
</dbReference>
<feature type="region of interest" description="Disordered" evidence="1">
    <location>
        <begin position="570"/>
        <end position="605"/>
    </location>
</feature>
<proteinExistence type="predicted"/>
<keyword evidence="3" id="KW-1185">Reference proteome</keyword>
<reference evidence="2" key="1">
    <citation type="submission" date="2017-07" db="EMBL/GenBank/DDBJ databases">
        <title>Taro Niue Genome Assembly and Annotation.</title>
        <authorList>
            <person name="Atibalentja N."/>
            <person name="Keating K."/>
            <person name="Fields C.J."/>
        </authorList>
    </citation>
    <scope>NUCLEOTIDE SEQUENCE</scope>
    <source>
        <strain evidence="2">Niue_2</strain>
        <tissue evidence="2">Leaf</tissue>
    </source>
</reference>
<name>A0A843UHC1_COLES</name>
<dbReference type="Proteomes" id="UP000652761">
    <property type="component" value="Unassembled WGS sequence"/>
</dbReference>
<feature type="region of interest" description="Disordered" evidence="1">
    <location>
        <begin position="282"/>
        <end position="301"/>
    </location>
</feature>
<feature type="compositionally biased region" description="Low complexity" evidence="1">
    <location>
        <begin position="570"/>
        <end position="599"/>
    </location>
</feature>
<accession>A0A843UHC1</accession>
<protein>
    <submittedName>
        <fullName evidence="2">Uncharacterized protein</fullName>
    </submittedName>
</protein>
<feature type="compositionally biased region" description="Basic and acidic residues" evidence="1">
    <location>
        <begin position="283"/>
        <end position="295"/>
    </location>
</feature>
<evidence type="ECO:0000313" key="3">
    <source>
        <dbReference type="Proteomes" id="UP000652761"/>
    </source>
</evidence>
<evidence type="ECO:0000313" key="2">
    <source>
        <dbReference type="EMBL" id="MQL81637.1"/>
    </source>
</evidence>
<feature type="region of interest" description="Disordered" evidence="1">
    <location>
        <begin position="528"/>
        <end position="555"/>
    </location>
</feature>
<dbReference type="AlphaFoldDB" id="A0A843UHC1"/>
<evidence type="ECO:0000256" key="1">
    <source>
        <dbReference type="SAM" id="MobiDB-lite"/>
    </source>
</evidence>
<sequence>MQPLGKPHSRGEAENVRKLKEMLMARVLQARPLCQSLRGAGLTSVAFSFESVEGVSLNLRCVRTPKASALGLVDMLVLNKDFLVVQVFALRSEVDAQVLDALEFVDLCGTVREIRKAWARHVKLFPHAMRPSSSFSHNINGVDMSENTKERNDAQDNAHENGGDDSDKQLLLEDSQSLRNNHDLLLDGPAALAAKSHSEVASNSTNGNLEQIQLSENTKGLPECVAIELPKDTTELLHEAQQFSPNMQDPSGCTEVGHQSQLLPDCETHDDLRPSLEKLSIAHPDDETQKSHDDNAIPSPSIEIDHDCEGNEVEAAQQSNESDRKSVMPAISHTPVDLKFEVICGEQNFKQADVNNLSQKQLPKQAPISPMNPQSSSNWHLVHYNGQVFEHQMDCRGHVQTQQHQQWQVPVQLQDPPGFNSQVTEAQPYACQSQLWQANTQMANQLYCQYQMATTQVYPAGTIVWQPPNVQPNFITGGQSQLVNQVAAQTHVYQHPLQINEQRAHFQDGHSVSTQFLNYYQQQLSHMQQQPGCDAQSQNPQQQQQQSGQHQPQLQQNILQQWQQQNQQQTNHLQLQGRQVQQQLRQPQHSQHHSQPCQSNMMHGPLSQQDLSLAWQNQEYVQHQTQKYLQQQQGNFAPCDFVGSRIGVRPVHLMMRDEMRK</sequence>
<gene>
    <name evidence="2" type="ORF">Taro_014091</name>
</gene>
<feature type="region of interest" description="Disordered" evidence="1">
    <location>
        <begin position="149"/>
        <end position="168"/>
    </location>
</feature>
<organism evidence="2 3">
    <name type="scientific">Colocasia esculenta</name>
    <name type="common">Wild taro</name>
    <name type="synonym">Arum esculentum</name>
    <dbReference type="NCBI Taxonomy" id="4460"/>
    <lineage>
        <taxon>Eukaryota</taxon>
        <taxon>Viridiplantae</taxon>
        <taxon>Streptophyta</taxon>
        <taxon>Embryophyta</taxon>
        <taxon>Tracheophyta</taxon>
        <taxon>Spermatophyta</taxon>
        <taxon>Magnoliopsida</taxon>
        <taxon>Liliopsida</taxon>
        <taxon>Araceae</taxon>
        <taxon>Aroideae</taxon>
        <taxon>Colocasieae</taxon>
        <taxon>Colocasia</taxon>
    </lineage>
</organism>
<comment type="caution">
    <text evidence="2">The sequence shown here is derived from an EMBL/GenBank/DDBJ whole genome shotgun (WGS) entry which is preliminary data.</text>
</comment>